<dbReference type="FunFam" id="3.30.70.580:FF:000002">
    <property type="entry name" value="tRNA pseudouridine synthase"/>
    <property type="match status" value="1"/>
</dbReference>
<evidence type="ECO:0000256" key="7">
    <source>
        <dbReference type="SAM" id="MobiDB-lite"/>
    </source>
</evidence>
<feature type="domain" description="Pseudouridine synthase I TruA alpha/beta" evidence="8">
    <location>
        <begin position="307"/>
        <end position="412"/>
    </location>
</feature>
<dbReference type="GO" id="GO:0031119">
    <property type="term" value="P:tRNA pseudouridine synthesis"/>
    <property type="evidence" value="ECO:0007669"/>
    <property type="project" value="InterPro"/>
</dbReference>
<comment type="similarity">
    <text evidence="1">Belongs to the tRNA pseudouridine synthase TruA family.</text>
</comment>
<dbReference type="NCBIfam" id="TIGR00071">
    <property type="entry name" value="hisT_truA"/>
    <property type="match status" value="1"/>
</dbReference>
<evidence type="ECO:0000256" key="5">
    <source>
        <dbReference type="PIRSR" id="PIRSR641708-1"/>
    </source>
</evidence>
<name>A0A9P3M1E2_9FUNG</name>
<gene>
    <name evidence="9" type="ORF">EMPS_10294</name>
</gene>
<proteinExistence type="inferred from homology"/>
<evidence type="ECO:0000256" key="3">
    <source>
        <dbReference type="ARBA" id="ARBA00023235"/>
    </source>
</evidence>
<dbReference type="CDD" id="cd02568">
    <property type="entry name" value="PseudoU_synth_PUS1_PUS2"/>
    <property type="match status" value="1"/>
</dbReference>
<feature type="region of interest" description="Disordered" evidence="7">
    <location>
        <begin position="98"/>
        <end position="117"/>
    </location>
</feature>
<dbReference type="PANTHER" id="PTHR11142:SF4">
    <property type="entry name" value="PSEUDOURIDYLATE SYNTHASE 1 HOMOLOG"/>
    <property type="match status" value="1"/>
</dbReference>
<reference evidence="9" key="2">
    <citation type="journal article" date="2022" name="Microbiol. Resour. Announc.">
        <title>Whole-Genome Sequence of Entomortierella parvispora E1425, a Mucoromycotan Fungus Associated with Burkholderiaceae-Related Endosymbiotic Bacteria.</title>
        <authorList>
            <person name="Herlambang A."/>
            <person name="Guo Y."/>
            <person name="Takashima Y."/>
            <person name="Narisawa K."/>
            <person name="Ohta H."/>
            <person name="Nishizawa T."/>
        </authorList>
    </citation>
    <scope>NUCLEOTIDE SEQUENCE</scope>
    <source>
        <strain evidence="9">E1425</strain>
    </source>
</reference>
<dbReference type="GO" id="GO:1990481">
    <property type="term" value="P:mRNA pseudouridine synthesis"/>
    <property type="evidence" value="ECO:0007669"/>
    <property type="project" value="TreeGrafter"/>
</dbReference>
<evidence type="ECO:0000256" key="6">
    <source>
        <dbReference type="PIRSR" id="PIRSR641708-2"/>
    </source>
</evidence>
<dbReference type="InterPro" id="IPR020103">
    <property type="entry name" value="PsdUridine_synth_cat_dom_sf"/>
</dbReference>
<dbReference type="Gene3D" id="3.30.70.660">
    <property type="entry name" value="Pseudouridine synthase I, catalytic domain, C-terminal subdomain"/>
    <property type="match status" value="1"/>
</dbReference>
<evidence type="ECO:0000256" key="2">
    <source>
        <dbReference type="ARBA" id="ARBA00022694"/>
    </source>
</evidence>
<keyword evidence="2" id="KW-0819">tRNA processing</keyword>
<dbReference type="GO" id="GO:0005634">
    <property type="term" value="C:nucleus"/>
    <property type="evidence" value="ECO:0007669"/>
    <property type="project" value="TreeGrafter"/>
</dbReference>
<dbReference type="InterPro" id="IPR020095">
    <property type="entry name" value="PsdUridine_synth_TruA_C"/>
</dbReference>
<dbReference type="InterPro" id="IPR020097">
    <property type="entry name" value="PsdUridine_synth_TruA_a/b_dom"/>
</dbReference>
<feature type="compositionally biased region" description="Low complexity" evidence="7">
    <location>
        <begin position="98"/>
        <end position="108"/>
    </location>
</feature>
<dbReference type="PANTHER" id="PTHR11142">
    <property type="entry name" value="PSEUDOURIDYLATE SYNTHASE"/>
    <property type="match status" value="1"/>
</dbReference>
<sequence>MTTPAPSVAESEPVKRPASEAVEEPASSAPEGQTESGESAAKKHRPQIEKEDTAAYMGTKRSKVRGNIRGADNYKGKRTDGWGSQSRNAQDAAAAAAKAAAGEDSTAAQDNDENKEARIPKRKIALLMGYCGTGYQGMQVNPNAKTIEGDLFKAMIAAGAVSKDNADDIKKVSMMRSARTDKGVHAAGNVVSLKMIVEDPDVITKINDNLPEQIRLFGYVRTMNSFNAKTLCDSRVYEYLLPTYVFLPRPPLPERPEGEAPTTTVLRDAPEGSMAWDENVKISTPEEMAEKRKYRIDEATLAKVREAFQAYEGTHNFHNFTIGKKFNDRACNRYMMTFKASDPKMIQGTEWLSLKVHGQSFMLHQIRKMVGLVVMMIRTETPVNLIPETFKANQINIPKAPSLGLLLERPQFLTYNRKVAATHQPLDFDPYTEEMDAFKEKFIYDGIIKEELEFNRFDEYLQILDGHADRYNFKYLNKEGAIPEGAIIQRGQGSAAPAESDVESDGSS</sequence>
<comment type="catalytic activity">
    <reaction evidence="4">
        <text>a uridine in tRNA = a pseudouridine in tRNA</text>
        <dbReference type="Rhea" id="RHEA:54572"/>
        <dbReference type="Rhea" id="RHEA-COMP:13339"/>
        <dbReference type="Rhea" id="RHEA-COMP:13934"/>
        <dbReference type="ChEBI" id="CHEBI:65314"/>
        <dbReference type="ChEBI" id="CHEBI:65315"/>
    </reaction>
</comment>
<evidence type="ECO:0000313" key="9">
    <source>
        <dbReference type="EMBL" id="GJJ77935.1"/>
    </source>
</evidence>
<dbReference type="Gene3D" id="3.30.70.580">
    <property type="entry name" value="Pseudouridine synthase I, catalytic domain, N-terminal subdomain"/>
    <property type="match status" value="1"/>
</dbReference>
<feature type="region of interest" description="Disordered" evidence="7">
    <location>
        <begin position="487"/>
        <end position="508"/>
    </location>
</feature>
<feature type="region of interest" description="Disordered" evidence="7">
    <location>
        <begin position="1"/>
        <end position="91"/>
    </location>
</feature>
<comment type="caution">
    <text evidence="9">The sequence shown here is derived from an EMBL/GenBank/DDBJ whole genome shotgun (WGS) entry which is preliminary data.</text>
</comment>
<dbReference type="EMBL" id="BQFW01000014">
    <property type="protein sequence ID" value="GJJ77935.1"/>
    <property type="molecule type" value="Genomic_DNA"/>
</dbReference>
<dbReference type="Pfam" id="PF01416">
    <property type="entry name" value="PseudoU_synth_1"/>
    <property type="match status" value="1"/>
</dbReference>
<organism evidence="9 10">
    <name type="scientific">Entomortierella parvispora</name>
    <dbReference type="NCBI Taxonomy" id="205924"/>
    <lineage>
        <taxon>Eukaryota</taxon>
        <taxon>Fungi</taxon>
        <taxon>Fungi incertae sedis</taxon>
        <taxon>Mucoromycota</taxon>
        <taxon>Mortierellomycotina</taxon>
        <taxon>Mortierellomycetes</taxon>
        <taxon>Mortierellales</taxon>
        <taxon>Mortierellaceae</taxon>
        <taxon>Entomortierella</taxon>
    </lineage>
</organism>
<accession>A0A9P3M1E2</accession>
<dbReference type="InterPro" id="IPR001406">
    <property type="entry name" value="PsdUridine_synth_TruA"/>
</dbReference>
<evidence type="ECO:0000313" key="10">
    <source>
        <dbReference type="Proteomes" id="UP000827284"/>
    </source>
</evidence>
<dbReference type="SUPFAM" id="SSF55120">
    <property type="entry name" value="Pseudouridine synthase"/>
    <property type="match status" value="1"/>
</dbReference>
<feature type="active site" description="Nucleophile" evidence="5">
    <location>
        <position position="181"/>
    </location>
</feature>
<feature type="binding site" evidence="6">
    <location>
        <position position="237"/>
    </location>
    <ligand>
        <name>substrate</name>
    </ligand>
</feature>
<keyword evidence="10" id="KW-1185">Reference proteome</keyword>
<dbReference type="InterPro" id="IPR041708">
    <property type="entry name" value="PUS1/PUS2-like"/>
</dbReference>
<dbReference type="GO" id="GO:0009982">
    <property type="term" value="F:pseudouridine synthase activity"/>
    <property type="evidence" value="ECO:0007669"/>
    <property type="project" value="InterPro"/>
</dbReference>
<dbReference type="Proteomes" id="UP000827284">
    <property type="component" value="Unassembled WGS sequence"/>
</dbReference>
<dbReference type="AlphaFoldDB" id="A0A9P3M1E2"/>
<dbReference type="InterPro" id="IPR020094">
    <property type="entry name" value="TruA/RsuA/RluB/E/F_N"/>
</dbReference>
<reference evidence="9" key="1">
    <citation type="submission" date="2021-11" db="EMBL/GenBank/DDBJ databases">
        <authorList>
            <person name="Herlambang A."/>
            <person name="Guo Y."/>
            <person name="Takashima Y."/>
            <person name="Nishizawa T."/>
        </authorList>
    </citation>
    <scope>NUCLEOTIDE SEQUENCE</scope>
    <source>
        <strain evidence="9">E1425</strain>
    </source>
</reference>
<evidence type="ECO:0000256" key="1">
    <source>
        <dbReference type="ARBA" id="ARBA00009375"/>
    </source>
</evidence>
<dbReference type="GO" id="GO:0003723">
    <property type="term" value="F:RNA binding"/>
    <property type="evidence" value="ECO:0007669"/>
    <property type="project" value="InterPro"/>
</dbReference>
<keyword evidence="3" id="KW-0413">Isomerase</keyword>
<evidence type="ECO:0000259" key="8">
    <source>
        <dbReference type="Pfam" id="PF01416"/>
    </source>
</evidence>
<protein>
    <submittedName>
        <fullName evidence="9">tRNA pseudouridine38-40 synthase</fullName>
    </submittedName>
</protein>
<dbReference type="OrthoDB" id="10256309at2759"/>
<evidence type="ECO:0000256" key="4">
    <source>
        <dbReference type="ARBA" id="ARBA00036943"/>
    </source>
</evidence>